<dbReference type="InterPro" id="IPR044083">
    <property type="entry name" value="RamA-like"/>
</dbReference>
<evidence type="ECO:0000313" key="4">
    <source>
        <dbReference type="EMBL" id="MFC5567236.1"/>
    </source>
</evidence>
<protein>
    <submittedName>
        <fullName evidence="4">Carbon-nitrogen hydrolase family protein</fullName>
    </submittedName>
</protein>
<gene>
    <name evidence="4" type="ORF">ACFPOC_12555</name>
</gene>
<dbReference type="PANTHER" id="PTHR43674">
    <property type="entry name" value="NITRILASE C965.09-RELATED"/>
    <property type="match status" value="1"/>
</dbReference>
<keyword evidence="2 4" id="KW-0378">Hydrolase</keyword>
<dbReference type="InterPro" id="IPR003010">
    <property type="entry name" value="C-N_Hydrolase"/>
</dbReference>
<keyword evidence="5" id="KW-1185">Reference proteome</keyword>
<dbReference type="InterPro" id="IPR050345">
    <property type="entry name" value="Aliph_Amidase/BUP"/>
</dbReference>
<dbReference type="EMBL" id="JBHSNA010000012">
    <property type="protein sequence ID" value="MFC5567236.1"/>
    <property type="molecule type" value="Genomic_DNA"/>
</dbReference>
<evidence type="ECO:0000259" key="3">
    <source>
        <dbReference type="PROSITE" id="PS50263"/>
    </source>
</evidence>
<dbReference type="InterPro" id="IPR001110">
    <property type="entry name" value="UPF0012_CS"/>
</dbReference>
<dbReference type="InterPro" id="IPR036526">
    <property type="entry name" value="C-N_Hydrolase_sf"/>
</dbReference>
<dbReference type="SUPFAM" id="SSF56317">
    <property type="entry name" value="Carbon-nitrogen hydrolase"/>
    <property type="match status" value="1"/>
</dbReference>
<evidence type="ECO:0000313" key="5">
    <source>
        <dbReference type="Proteomes" id="UP001596056"/>
    </source>
</evidence>
<accession>A0ABW0SE63</accession>
<dbReference type="GO" id="GO:0016787">
    <property type="term" value="F:hydrolase activity"/>
    <property type="evidence" value="ECO:0007669"/>
    <property type="project" value="UniProtKB-KW"/>
</dbReference>
<evidence type="ECO:0000256" key="1">
    <source>
        <dbReference type="ARBA" id="ARBA00010613"/>
    </source>
</evidence>
<dbReference type="Proteomes" id="UP001596056">
    <property type="component" value="Unassembled WGS sequence"/>
</dbReference>
<dbReference type="Pfam" id="PF00795">
    <property type="entry name" value="CN_hydrolase"/>
    <property type="match status" value="1"/>
</dbReference>
<organism evidence="4 5">
    <name type="scientific">Rubellimicrobium aerolatum</name>
    <dbReference type="NCBI Taxonomy" id="490979"/>
    <lineage>
        <taxon>Bacteria</taxon>
        <taxon>Pseudomonadati</taxon>
        <taxon>Pseudomonadota</taxon>
        <taxon>Alphaproteobacteria</taxon>
        <taxon>Rhodobacterales</taxon>
        <taxon>Roseobacteraceae</taxon>
        <taxon>Rubellimicrobium</taxon>
    </lineage>
</organism>
<comment type="similarity">
    <text evidence="1">Belongs to the carbon-nitrogen hydrolase superfamily. NIT1/NIT2 family.</text>
</comment>
<dbReference type="CDD" id="cd07576">
    <property type="entry name" value="R-amidase_like"/>
    <property type="match status" value="1"/>
</dbReference>
<feature type="domain" description="CN hydrolase" evidence="3">
    <location>
        <begin position="1"/>
        <end position="235"/>
    </location>
</feature>
<proteinExistence type="inferred from homology"/>
<dbReference type="RefSeq" id="WP_209841857.1">
    <property type="nucleotide sequence ID" value="NZ_JAGGJP010000012.1"/>
</dbReference>
<name>A0ABW0SE63_9RHOB</name>
<evidence type="ECO:0000256" key="2">
    <source>
        <dbReference type="ARBA" id="ARBA00022801"/>
    </source>
</evidence>
<dbReference type="Gene3D" id="3.60.110.10">
    <property type="entry name" value="Carbon-nitrogen hydrolase"/>
    <property type="match status" value="1"/>
</dbReference>
<comment type="caution">
    <text evidence="4">The sequence shown here is derived from an EMBL/GenBank/DDBJ whole genome shotgun (WGS) entry which is preliminary data.</text>
</comment>
<dbReference type="PROSITE" id="PS50263">
    <property type="entry name" value="CN_HYDROLASE"/>
    <property type="match status" value="1"/>
</dbReference>
<reference evidence="5" key="1">
    <citation type="journal article" date="2019" name="Int. J. Syst. Evol. Microbiol.">
        <title>The Global Catalogue of Microorganisms (GCM) 10K type strain sequencing project: providing services to taxonomists for standard genome sequencing and annotation.</title>
        <authorList>
            <consortium name="The Broad Institute Genomics Platform"/>
            <consortium name="The Broad Institute Genome Sequencing Center for Infectious Disease"/>
            <person name="Wu L."/>
            <person name="Ma J."/>
        </authorList>
    </citation>
    <scope>NUCLEOTIDE SEQUENCE [LARGE SCALE GENOMIC DNA]</scope>
    <source>
        <strain evidence="5">KACC 11588</strain>
    </source>
</reference>
<dbReference type="PROSITE" id="PS01227">
    <property type="entry name" value="UPF0012"/>
    <property type="match status" value="1"/>
</dbReference>
<dbReference type="PANTHER" id="PTHR43674:SF2">
    <property type="entry name" value="BETA-UREIDOPROPIONASE"/>
    <property type="match status" value="1"/>
</dbReference>
<sequence length="259" mass="27893">MRLALWQGEGVAGDPAATLAEIDRAATLAARDGADLLLFPEGFLTGYHLPTLRPDDLPWVEDALAQVGRIVARAGLSVVLGTHVPEGRTLRNAAIAFDATGTELGRYGKRALFGQWERATFAPGRAPFLFDCAGLRVAIAICYDVEFPELIRPSAQAGADLVVVPTALMAPHDRIARQVVPVRAMESQVFLAYCNRTGHEHGLDYVGLSRICGPRGETLAEAGAGPQLLRADLSREVLRRERAENSYLDDLARLSAPDG</sequence>